<dbReference type="Gene3D" id="3.90.1170.50">
    <property type="entry name" value="Aldehyde oxidase/xanthine dehydrogenase, a/b hammerhead"/>
    <property type="match status" value="1"/>
</dbReference>
<dbReference type="PIRSF" id="PIRSF036389">
    <property type="entry name" value="IOR_B"/>
    <property type="match status" value="1"/>
</dbReference>
<keyword evidence="3" id="KW-1185">Reference proteome</keyword>
<accession>A0ABP7IUU7</accession>
<dbReference type="PROSITE" id="PS51318">
    <property type="entry name" value="TAT"/>
    <property type="match status" value="1"/>
</dbReference>
<protein>
    <submittedName>
        <fullName evidence="2">Molybdopterin-dependent oxidoreductase</fullName>
    </submittedName>
</protein>
<dbReference type="Proteomes" id="UP001501821">
    <property type="component" value="Unassembled WGS sequence"/>
</dbReference>
<reference evidence="3" key="1">
    <citation type="journal article" date="2019" name="Int. J. Syst. Evol. Microbiol.">
        <title>The Global Catalogue of Microorganisms (GCM) 10K type strain sequencing project: providing services to taxonomists for standard genome sequencing and annotation.</title>
        <authorList>
            <consortium name="The Broad Institute Genomics Platform"/>
            <consortium name="The Broad Institute Genome Sequencing Center for Infectious Disease"/>
            <person name="Wu L."/>
            <person name="Ma J."/>
        </authorList>
    </citation>
    <scope>NUCLEOTIDE SEQUENCE [LARGE SCALE GENOMIC DNA]</scope>
    <source>
        <strain evidence="3">JCM 16953</strain>
    </source>
</reference>
<dbReference type="InterPro" id="IPR008274">
    <property type="entry name" value="AldOxase/xan_DH_MoCoBD1"/>
</dbReference>
<dbReference type="PANTHER" id="PTHR47495:SF1">
    <property type="entry name" value="BLL3820 PROTEIN"/>
    <property type="match status" value="1"/>
</dbReference>
<dbReference type="InterPro" id="IPR012368">
    <property type="entry name" value="OxRdtase_Mopterin-bd_su_IorB"/>
</dbReference>
<organism evidence="2 3">
    <name type="scientific">Nocardioides panacisoli</name>
    <dbReference type="NCBI Taxonomy" id="627624"/>
    <lineage>
        <taxon>Bacteria</taxon>
        <taxon>Bacillati</taxon>
        <taxon>Actinomycetota</taxon>
        <taxon>Actinomycetes</taxon>
        <taxon>Propionibacteriales</taxon>
        <taxon>Nocardioidaceae</taxon>
        <taxon>Nocardioides</taxon>
    </lineage>
</organism>
<dbReference type="InterPro" id="IPR000674">
    <property type="entry name" value="Ald_Oxase/Xan_DH_a/b"/>
</dbReference>
<evidence type="ECO:0000313" key="2">
    <source>
        <dbReference type="EMBL" id="GAA3827538.1"/>
    </source>
</evidence>
<comment type="caution">
    <text evidence="2">The sequence shown here is derived from an EMBL/GenBank/DDBJ whole genome shotgun (WGS) entry which is preliminary data.</text>
</comment>
<dbReference type="Pfam" id="PF20256">
    <property type="entry name" value="MoCoBD_2"/>
    <property type="match status" value="2"/>
</dbReference>
<dbReference type="SUPFAM" id="SSF56003">
    <property type="entry name" value="Molybdenum cofactor-binding domain"/>
    <property type="match status" value="2"/>
</dbReference>
<dbReference type="InterPro" id="IPR037165">
    <property type="entry name" value="AldOxase/xan_DH_Mopterin-bd_sf"/>
</dbReference>
<dbReference type="InterPro" id="IPR006311">
    <property type="entry name" value="TAT_signal"/>
</dbReference>
<dbReference type="SUPFAM" id="SSF54665">
    <property type="entry name" value="CO dehydrogenase molybdoprotein N-domain-like"/>
    <property type="match status" value="1"/>
</dbReference>
<name>A0ABP7IUU7_9ACTN</name>
<dbReference type="PANTHER" id="PTHR47495">
    <property type="entry name" value="ALDEHYDE DEHYDROGENASE"/>
    <property type="match status" value="1"/>
</dbReference>
<sequence length="778" mass="82037">MRISEPQPVSGVGRRSFLGYVVGATTLVTAADLALGGPAAADVAAVTPSLPSIPELYDLNDFLTECAMPTSSLIAIAVHPDGTASFALPRAEVGQGVTTSTAMIIAEELELPVEKVVVTLAPARPELLFNQLTGGSNTTISTYTPLRVAAAVAKKALLEAAAVLLGDTVDQLVARAGVVSGPSGSATYGELASRAASPTGRKVDVTLKDEATFRVVGTARSRIDARDAVTGRKQFATDLQVAGALPTMVCRAPTLNGTPRALRNTAAILAMPGVTDVAVVDTGVAVRAETFGQCIDAVRAMDVDWKDGPVAGMSDDDVLAELRRAQNPIKLPNLPRNPLLRTVSRDFVFYFRSNSAMDTNSAVADVRSDGAEVWSALKSPIVAQQEIAKAVGLPVSKVKVNVVSGGGSFGRRLFFDGALEAAKVSKAMGKPVKLMWHRADDARVGRTHPMSTSRITAAVLGKNVLAFTQAHTSISTDFTHGLGEMISANLAKLPTGLGNLGFSETVFTLTQELPYNVGLASQTLTETDLRFNTGSMRNIYSPDVRTANELMMDVLAKQMGLDPLAFRRKFLRNARVKACLEKVAAVGQWGRFMPAGTAQGIAIHKEYKGASACLVEIDCRPATVNRTVPGGDASVTGPRVTKVVYAIDVGLAINPRGLEAQMQGGINDGIALALTSSMHLKDGHFLEASWDNYFYTRQWNTPPDVQVIVMPSDSTQPGGAGEAGVAATMAATACAYARAMRAMPAYFPVNHKAPLAFTPKPYIPPIPQSPTNGLDLTI</sequence>
<dbReference type="InterPro" id="IPR036856">
    <property type="entry name" value="Ald_Oxase/Xan_DH_a/b_sf"/>
</dbReference>
<dbReference type="EMBL" id="BAABAH010000012">
    <property type="protein sequence ID" value="GAA3827538.1"/>
    <property type="molecule type" value="Genomic_DNA"/>
</dbReference>
<dbReference type="RefSeq" id="WP_344777070.1">
    <property type="nucleotide sequence ID" value="NZ_BAABAH010000012.1"/>
</dbReference>
<evidence type="ECO:0000313" key="3">
    <source>
        <dbReference type="Proteomes" id="UP001501821"/>
    </source>
</evidence>
<dbReference type="Gene3D" id="3.30.365.10">
    <property type="entry name" value="Aldehyde oxidase/xanthine dehydrogenase, molybdopterin binding domain"/>
    <property type="match status" value="4"/>
</dbReference>
<proteinExistence type="predicted"/>
<dbReference type="Pfam" id="PF02738">
    <property type="entry name" value="MoCoBD_1"/>
    <property type="match status" value="1"/>
</dbReference>
<feature type="domain" description="Aldehyde oxidase/xanthine dehydrogenase a/b hammerhead" evidence="1">
    <location>
        <begin position="230"/>
        <end position="309"/>
    </location>
</feature>
<dbReference type="SMART" id="SM01008">
    <property type="entry name" value="Ald_Xan_dh_C"/>
    <property type="match status" value="1"/>
</dbReference>
<gene>
    <name evidence="2" type="ORF">GCM10022242_31050</name>
</gene>
<dbReference type="InterPro" id="IPR046867">
    <property type="entry name" value="AldOxase/xan_DH_MoCoBD2"/>
</dbReference>
<dbReference type="InterPro" id="IPR052516">
    <property type="entry name" value="N-heterocyclic_Hydroxylase"/>
</dbReference>
<evidence type="ECO:0000259" key="1">
    <source>
        <dbReference type="SMART" id="SM01008"/>
    </source>
</evidence>